<dbReference type="AlphaFoldDB" id="V6KWW9"/>
<organism evidence="1 2">
    <name type="scientific">Streptomyces roseochromogenus subsp. oscitans DS 12.976</name>
    <dbReference type="NCBI Taxonomy" id="1352936"/>
    <lineage>
        <taxon>Bacteria</taxon>
        <taxon>Bacillati</taxon>
        <taxon>Actinomycetota</taxon>
        <taxon>Actinomycetes</taxon>
        <taxon>Kitasatosporales</taxon>
        <taxon>Streptomycetaceae</taxon>
        <taxon>Streptomyces</taxon>
    </lineage>
</organism>
<comment type="caution">
    <text evidence="1">The sequence shown here is derived from an EMBL/GenBank/DDBJ whole genome shotgun (WGS) entry which is preliminary data.</text>
</comment>
<dbReference type="EMBL" id="AWQX01000007">
    <property type="protein sequence ID" value="EST36622.1"/>
    <property type="molecule type" value="Genomic_DNA"/>
</dbReference>
<reference evidence="1 2" key="1">
    <citation type="journal article" date="2014" name="Genome Announc.">
        <title>Draft Genome Sequence of Streptomyces roseochromogenes subsp. oscitans DS 12.976, Producer of the Aminocoumarin Antibiotic Clorobiocin.</title>
        <authorList>
            <person name="Ruckert C."/>
            <person name="Kalinowski J."/>
            <person name="Heide L."/>
            <person name="Apel A.K."/>
        </authorList>
    </citation>
    <scope>NUCLEOTIDE SEQUENCE [LARGE SCALE GENOMIC DNA]</scope>
    <source>
        <strain evidence="1 2">DS 12.976</strain>
    </source>
</reference>
<name>V6KWW9_STRRC</name>
<dbReference type="OrthoDB" id="4226529at2"/>
<dbReference type="Proteomes" id="UP000017984">
    <property type="component" value="Chromosome"/>
</dbReference>
<evidence type="ECO:0000313" key="2">
    <source>
        <dbReference type="Proteomes" id="UP000017984"/>
    </source>
</evidence>
<evidence type="ECO:0000313" key="1">
    <source>
        <dbReference type="EMBL" id="EST36622.1"/>
    </source>
</evidence>
<protein>
    <submittedName>
        <fullName evidence="1">Uncharacterized protein</fullName>
    </submittedName>
</protein>
<keyword evidence="2" id="KW-1185">Reference proteome</keyword>
<gene>
    <name evidence="1" type="ORF">M878_01670</name>
</gene>
<dbReference type="RefSeq" id="WP_023544369.1">
    <property type="nucleotide sequence ID" value="NZ_CM002285.1"/>
</dbReference>
<sequence length="110" mass="12100">MTGDDARVAAVCQALAPLAWRSFTAEAVCRRAVVAMDLVQPSGPSPDAGHPSPDADQELLDVLVAFLAGHRWQSWTVTGLSRRLVSVVRAREEERMWFDIRLGWLLDEAG</sequence>
<accession>V6KWW9</accession>
<dbReference type="PATRIC" id="fig|1352936.5.peg.377"/>
<proteinExistence type="predicted"/>
<dbReference type="HOGENOM" id="CLU_2169701_0_0_11"/>